<evidence type="ECO:0000313" key="2">
    <source>
        <dbReference type="EMBL" id="JAD49150.1"/>
    </source>
</evidence>
<accession>A0A0A9AJR1</accession>
<organism evidence="2">
    <name type="scientific">Arundo donax</name>
    <name type="common">Giant reed</name>
    <name type="synonym">Donax arundinaceus</name>
    <dbReference type="NCBI Taxonomy" id="35708"/>
    <lineage>
        <taxon>Eukaryota</taxon>
        <taxon>Viridiplantae</taxon>
        <taxon>Streptophyta</taxon>
        <taxon>Embryophyta</taxon>
        <taxon>Tracheophyta</taxon>
        <taxon>Spermatophyta</taxon>
        <taxon>Magnoliopsida</taxon>
        <taxon>Liliopsida</taxon>
        <taxon>Poales</taxon>
        <taxon>Poaceae</taxon>
        <taxon>PACMAD clade</taxon>
        <taxon>Arundinoideae</taxon>
        <taxon>Arundineae</taxon>
        <taxon>Arundo</taxon>
    </lineage>
</organism>
<name>A0A0A9AJR1_ARUDO</name>
<dbReference type="EMBL" id="GBRH01248745">
    <property type="protein sequence ID" value="JAD49150.1"/>
    <property type="molecule type" value="Transcribed_RNA"/>
</dbReference>
<protein>
    <submittedName>
        <fullName evidence="2">Uncharacterized protein</fullName>
    </submittedName>
</protein>
<feature type="region of interest" description="Disordered" evidence="1">
    <location>
        <begin position="1"/>
        <end position="60"/>
    </location>
</feature>
<feature type="compositionally biased region" description="Polar residues" evidence="1">
    <location>
        <begin position="28"/>
        <end position="43"/>
    </location>
</feature>
<dbReference type="AlphaFoldDB" id="A0A0A9AJR1"/>
<sequence length="60" mass="6860">MQAAYDPATDAEPVKRHRNDRRTDAEQKTSSGHASMTRINSFTRLLMHPDRSQCISSRQT</sequence>
<reference evidence="2" key="1">
    <citation type="submission" date="2014-09" db="EMBL/GenBank/DDBJ databases">
        <authorList>
            <person name="Magalhaes I.L.F."/>
            <person name="Oliveira U."/>
            <person name="Santos F.R."/>
            <person name="Vidigal T.H.D.A."/>
            <person name="Brescovit A.D."/>
            <person name="Santos A.J."/>
        </authorList>
    </citation>
    <scope>NUCLEOTIDE SEQUENCE</scope>
    <source>
        <tissue evidence="2">Shoot tissue taken approximately 20 cm above the soil surface</tissue>
    </source>
</reference>
<proteinExistence type="predicted"/>
<reference evidence="2" key="2">
    <citation type="journal article" date="2015" name="Data Brief">
        <title>Shoot transcriptome of the giant reed, Arundo donax.</title>
        <authorList>
            <person name="Barrero R.A."/>
            <person name="Guerrero F.D."/>
            <person name="Moolhuijzen P."/>
            <person name="Goolsby J.A."/>
            <person name="Tidwell J."/>
            <person name="Bellgard S.E."/>
            <person name="Bellgard M.I."/>
        </authorList>
    </citation>
    <scope>NUCLEOTIDE SEQUENCE</scope>
    <source>
        <tissue evidence="2">Shoot tissue taken approximately 20 cm above the soil surface</tissue>
    </source>
</reference>
<evidence type="ECO:0000256" key="1">
    <source>
        <dbReference type="SAM" id="MobiDB-lite"/>
    </source>
</evidence>